<dbReference type="Proteomes" id="UP000235371">
    <property type="component" value="Unassembled WGS sequence"/>
</dbReference>
<dbReference type="AlphaFoldDB" id="A0A2J6T274"/>
<name>A0A2J6T274_9HELO</name>
<proteinExistence type="predicted"/>
<dbReference type="EMBL" id="KZ613847">
    <property type="protein sequence ID" value="PMD57118.1"/>
    <property type="molecule type" value="Genomic_DNA"/>
</dbReference>
<dbReference type="STRING" id="1095630.A0A2J6T274"/>
<evidence type="ECO:0000313" key="2">
    <source>
        <dbReference type="EMBL" id="PMD57118.1"/>
    </source>
</evidence>
<feature type="compositionally biased region" description="Polar residues" evidence="1">
    <location>
        <begin position="17"/>
        <end position="27"/>
    </location>
</feature>
<dbReference type="OrthoDB" id="3545268at2759"/>
<evidence type="ECO:0000256" key="1">
    <source>
        <dbReference type="SAM" id="MobiDB-lite"/>
    </source>
</evidence>
<protein>
    <submittedName>
        <fullName evidence="2">Uncharacterized protein</fullName>
    </submittedName>
</protein>
<keyword evidence="3" id="KW-1185">Reference proteome</keyword>
<reference evidence="2 3" key="1">
    <citation type="submission" date="2016-04" db="EMBL/GenBank/DDBJ databases">
        <title>A degradative enzymes factory behind the ericoid mycorrhizal symbiosis.</title>
        <authorList>
            <consortium name="DOE Joint Genome Institute"/>
            <person name="Martino E."/>
            <person name="Morin E."/>
            <person name="Grelet G."/>
            <person name="Kuo A."/>
            <person name="Kohler A."/>
            <person name="Daghino S."/>
            <person name="Barry K."/>
            <person name="Choi C."/>
            <person name="Cichocki N."/>
            <person name="Clum A."/>
            <person name="Copeland A."/>
            <person name="Hainaut M."/>
            <person name="Haridas S."/>
            <person name="Labutti K."/>
            <person name="Lindquist E."/>
            <person name="Lipzen A."/>
            <person name="Khouja H.-R."/>
            <person name="Murat C."/>
            <person name="Ohm R."/>
            <person name="Olson A."/>
            <person name="Spatafora J."/>
            <person name="Veneault-Fourrey C."/>
            <person name="Henrissat B."/>
            <person name="Grigoriev I."/>
            <person name="Martin F."/>
            <person name="Perotto S."/>
        </authorList>
    </citation>
    <scope>NUCLEOTIDE SEQUENCE [LARGE SCALE GENOMIC DNA]</scope>
    <source>
        <strain evidence="2 3">E</strain>
    </source>
</reference>
<accession>A0A2J6T274</accession>
<gene>
    <name evidence="2" type="ORF">K444DRAFT_692626</name>
</gene>
<organism evidence="2 3">
    <name type="scientific">Hyaloscypha bicolor E</name>
    <dbReference type="NCBI Taxonomy" id="1095630"/>
    <lineage>
        <taxon>Eukaryota</taxon>
        <taxon>Fungi</taxon>
        <taxon>Dikarya</taxon>
        <taxon>Ascomycota</taxon>
        <taxon>Pezizomycotina</taxon>
        <taxon>Leotiomycetes</taxon>
        <taxon>Helotiales</taxon>
        <taxon>Hyaloscyphaceae</taxon>
        <taxon>Hyaloscypha</taxon>
        <taxon>Hyaloscypha bicolor</taxon>
    </lineage>
</organism>
<feature type="region of interest" description="Disordered" evidence="1">
    <location>
        <begin position="1"/>
        <end position="36"/>
    </location>
</feature>
<sequence>MNACSSKLLSHRHTKKSTPSANPSQHSMARRNKVHSCHKDDWKRDILLLTCTLRLRLQPVVPYSDIAELFLLTISTRLASLTYDSIALAMNTASNTTLPNVKPSNFDSLFSSFSTASSNTKSSNTESSNATLSNPMLANTISAHTILANSISTKMQPPCDDNSEKWMKDWLVQYLENDFKGAEFRGDQTWWKARDMDSEVVGEMIRAAGLDGRGYVLAAKEEVELQIRWRRDRNWRAGSVPEGPNGFVKHGVGTIGGC</sequence>
<dbReference type="GeneID" id="36595898"/>
<dbReference type="RefSeq" id="XP_024734022.1">
    <property type="nucleotide sequence ID" value="XM_024887822.1"/>
</dbReference>
<dbReference type="InParanoid" id="A0A2J6T274"/>
<evidence type="ECO:0000313" key="3">
    <source>
        <dbReference type="Proteomes" id="UP000235371"/>
    </source>
</evidence>